<comment type="caution">
    <text evidence="2">The sequence shown here is derived from an EMBL/GenBank/DDBJ whole genome shotgun (WGS) entry which is preliminary data.</text>
</comment>
<keyword evidence="3" id="KW-1185">Reference proteome</keyword>
<gene>
    <name evidence="2" type="ORF">O1R50_22770</name>
</gene>
<dbReference type="Pfam" id="PF00656">
    <property type="entry name" value="Peptidase_C14"/>
    <property type="match status" value="1"/>
</dbReference>
<dbReference type="NCBIfam" id="NF047832">
    <property type="entry name" value="caspase_w_EACC1"/>
    <property type="match status" value="1"/>
</dbReference>
<sequence>MPPPGSHAILVGVSEYESSEFLPIPAAFNSLKAMRDMLTDSSLCGWGSDQVTFIPNPQRVDHLAVQIANIAKRTTGALLVYFVGHGTLTDRGDLCLTVTTTQPEYPTYTGLTWEGLSNALLLSPAQVRITILDCCFAGQAIEALVTDDDKGLADLAHIQGGYTLAATAPNRTAHVPVFDQQVTACTSFTGELQELLTAGIQGRPEILTFGDIYSRDGWRRGSPSTRCRRRRSR</sequence>
<reference evidence="2" key="1">
    <citation type="submission" date="2022-12" db="EMBL/GenBank/DDBJ databases">
        <title>Gycomyces niveus sp.nov.,a novel actinomycete isolated from soil in Shouguan.</title>
        <authorList>
            <person name="Yang X."/>
        </authorList>
    </citation>
    <scope>NUCLEOTIDE SEQUENCE</scope>
    <source>
        <strain evidence="2">NEAU-A15</strain>
    </source>
</reference>
<dbReference type="InterPro" id="IPR011600">
    <property type="entry name" value="Pept_C14_caspase"/>
</dbReference>
<evidence type="ECO:0000313" key="3">
    <source>
        <dbReference type="Proteomes" id="UP001146067"/>
    </source>
</evidence>
<dbReference type="Gene3D" id="3.40.50.1460">
    <property type="match status" value="1"/>
</dbReference>
<protein>
    <submittedName>
        <fullName evidence="2">Caspase family protein</fullName>
    </submittedName>
</protein>
<name>A0A9X3PBQ8_9ACTN</name>
<proteinExistence type="predicted"/>
<accession>A0A9X3PBQ8</accession>
<feature type="domain" description="Peptidase C14 caspase" evidence="1">
    <location>
        <begin position="7"/>
        <end position="197"/>
    </location>
</feature>
<dbReference type="RefSeq" id="WP_270112622.1">
    <property type="nucleotide sequence ID" value="NZ_JAPZVP010000024.1"/>
</dbReference>
<dbReference type="EMBL" id="JAPZVP010000024">
    <property type="protein sequence ID" value="MDA1362463.1"/>
    <property type="molecule type" value="Genomic_DNA"/>
</dbReference>
<evidence type="ECO:0000313" key="2">
    <source>
        <dbReference type="EMBL" id="MDA1362463.1"/>
    </source>
</evidence>
<dbReference type="AlphaFoldDB" id="A0A9X3PBQ8"/>
<dbReference type="GO" id="GO:0004197">
    <property type="term" value="F:cysteine-type endopeptidase activity"/>
    <property type="evidence" value="ECO:0007669"/>
    <property type="project" value="InterPro"/>
</dbReference>
<dbReference type="Proteomes" id="UP001146067">
    <property type="component" value="Unassembled WGS sequence"/>
</dbReference>
<evidence type="ECO:0000259" key="1">
    <source>
        <dbReference type="Pfam" id="PF00656"/>
    </source>
</evidence>
<organism evidence="2 3">
    <name type="scientific">Glycomyces luteolus</name>
    <dbReference type="NCBI Taxonomy" id="2670330"/>
    <lineage>
        <taxon>Bacteria</taxon>
        <taxon>Bacillati</taxon>
        <taxon>Actinomycetota</taxon>
        <taxon>Actinomycetes</taxon>
        <taxon>Glycomycetales</taxon>
        <taxon>Glycomycetaceae</taxon>
        <taxon>Glycomyces</taxon>
    </lineage>
</organism>
<dbReference type="GO" id="GO:0006508">
    <property type="term" value="P:proteolysis"/>
    <property type="evidence" value="ECO:0007669"/>
    <property type="project" value="InterPro"/>
</dbReference>